<feature type="transmembrane region" description="Helical" evidence="7">
    <location>
        <begin position="215"/>
        <end position="239"/>
    </location>
</feature>
<proteinExistence type="predicted"/>
<dbReference type="GO" id="GO:0047134">
    <property type="term" value="F:protein-disulfide reductase [NAD(P)H] activity"/>
    <property type="evidence" value="ECO:0007669"/>
    <property type="project" value="UniProtKB-EC"/>
</dbReference>
<feature type="transmembrane region" description="Helical" evidence="7">
    <location>
        <begin position="251"/>
        <end position="273"/>
    </location>
</feature>
<evidence type="ECO:0000256" key="6">
    <source>
        <dbReference type="ARBA" id="ARBA00023136"/>
    </source>
</evidence>
<dbReference type="GO" id="GO:0045454">
    <property type="term" value="P:cell redox homeostasis"/>
    <property type="evidence" value="ECO:0007669"/>
    <property type="project" value="TreeGrafter"/>
</dbReference>
<evidence type="ECO:0000256" key="1">
    <source>
        <dbReference type="ARBA" id="ARBA00004651"/>
    </source>
</evidence>
<dbReference type="EC" id="1.8.1.8" evidence="9"/>
<evidence type="ECO:0000259" key="8">
    <source>
        <dbReference type="PROSITE" id="PS51352"/>
    </source>
</evidence>
<dbReference type="Gene3D" id="3.40.30.10">
    <property type="entry name" value="Glutaredoxin"/>
    <property type="match status" value="1"/>
</dbReference>
<keyword evidence="9" id="KW-0614">Plasmid</keyword>
<keyword evidence="2" id="KW-1003">Cell membrane</keyword>
<keyword evidence="5 7" id="KW-1133">Transmembrane helix</keyword>
<dbReference type="InterPro" id="IPR028250">
    <property type="entry name" value="DsbDN"/>
</dbReference>
<dbReference type="InterPro" id="IPR035671">
    <property type="entry name" value="DsbD_gamma"/>
</dbReference>
<feature type="transmembrane region" description="Helical" evidence="7">
    <location>
        <begin position="171"/>
        <end position="195"/>
    </location>
</feature>
<feature type="transmembrane region" description="Helical" evidence="7">
    <location>
        <begin position="294"/>
        <end position="323"/>
    </location>
</feature>
<evidence type="ECO:0000313" key="9">
    <source>
        <dbReference type="EMBL" id="QFI77666.1"/>
    </source>
</evidence>
<dbReference type="Pfam" id="PF11412">
    <property type="entry name" value="DsbD_N"/>
    <property type="match status" value="1"/>
</dbReference>
<keyword evidence="3 7" id="KW-0812">Transmembrane</keyword>
<evidence type="ECO:0000256" key="4">
    <source>
        <dbReference type="ARBA" id="ARBA00022748"/>
    </source>
</evidence>
<dbReference type="InterPro" id="IPR036249">
    <property type="entry name" value="Thioredoxin-like_sf"/>
</dbReference>
<evidence type="ECO:0000256" key="5">
    <source>
        <dbReference type="ARBA" id="ARBA00022989"/>
    </source>
</evidence>
<keyword evidence="4" id="KW-0201">Cytochrome c-type biogenesis</keyword>
<feature type="transmembrane region" description="Helical" evidence="7">
    <location>
        <begin position="394"/>
        <end position="413"/>
    </location>
</feature>
<dbReference type="InterPro" id="IPR003834">
    <property type="entry name" value="Cyt_c_assmbl_TM_dom"/>
</dbReference>
<gene>
    <name evidence="9" type="primary">dsbD</name>
    <name evidence="9" type="ORF">F8237_35405</name>
</gene>
<geneLocation type="plasmid" evidence="10">
    <name>pbbpl7hg1</name>
</geneLocation>
<evidence type="ECO:0000313" key="10">
    <source>
        <dbReference type="Proteomes" id="UP000325641"/>
    </source>
</evidence>
<feature type="domain" description="Thioredoxin" evidence="8">
    <location>
        <begin position="452"/>
        <end position="590"/>
    </location>
</feature>
<feature type="transmembrane region" description="Helical" evidence="7">
    <location>
        <begin position="370"/>
        <end position="388"/>
    </location>
</feature>
<dbReference type="KEGG" id="bbet:F8237_35405"/>
<dbReference type="SUPFAM" id="SSF74863">
    <property type="entry name" value="Thiol:disulfide interchange protein DsbD, N-terminal domain (DsbD-alpha)"/>
    <property type="match status" value="1"/>
</dbReference>
<name>A0A5P6PHI2_9BRAD</name>
<dbReference type="Gene3D" id="2.60.40.1250">
    <property type="entry name" value="Thiol:disulfide interchange protein DsbD, N-terminal domain"/>
    <property type="match status" value="1"/>
</dbReference>
<protein>
    <submittedName>
        <fullName evidence="9">Protein-disulfide reductase DsbD</fullName>
        <ecNumber evidence="9">1.8.1.8</ecNumber>
    </submittedName>
</protein>
<organism evidence="9 10">
    <name type="scientific">Bradyrhizobium betae</name>
    <dbReference type="NCBI Taxonomy" id="244734"/>
    <lineage>
        <taxon>Bacteria</taxon>
        <taxon>Pseudomonadati</taxon>
        <taxon>Pseudomonadota</taxon>
        <taxon>Alphaproteobacteria</taxon>
        <taxon>Hyphomicrobiales</taxon>
        <taxon>Nitrobacteraceae</taxon>
        <taxon>Bradyrhizobium</taxon>
    </lineage>
</organism>
<dbReference type="Pfam" id="PF02683">
    <property type="entry name" value="DsbD_TM"/>
    <property type="match status" value="1"/>
</dbReference>
<dbReference type="OrthoDB" id="9811036at2"/>
<reference evidence="10" key="1">
    <citation type="submission" date="2019-10" db="EMBL/GenBank/DDBJ databases">
        <title>Complete Genome Sequence of Bradyrhizobium betae type strain PL7HG1T.</title>
        <authorList>
            <person name="Bromfield E.S.P."/>
            <person name="Cloutier S."/>
        </authorList>
    </citation>
    <scope>NUCLEOTIDE SEQUENCE [LARGE SCALE GENOMIC DNA]</scope>
    <source>
        <strain evidence="10">PL7HG1</strain>
        <plasmid evidence="10">pbbpl7hg1</plasmid>
    </source>
</reference>
<dbReference type="EMBL" id="CP044544">
    <property type="protein sequence ID" value="QFI77666.1"/>
    <property type="molecule type" value="Genomic_DNA"/>
</dbReference>
<evidence type="ECO:0000256" key="7">
    <source>
        <dbReference type="SAM" id="Phobius"/>
    </source>
</evidence>
<accession>A0A5P6PHI2</accession>
<keyword evidence="9" id="KW-0560">Oxidoreductase</keyword>
<evidence type="ECO:0000256" key="3">
    <source>
        <dbReference type="ARBA" id="ARBA00022692"/>
    </source>
</evidence>
<dbReference type="AlphaFoldDB" id="A0A5P6PHI2"/>
<dbReference type="PANTHER" id="PTHR32234:SF0">
    <property type="entry name" value="THIOL:DISULFIDE INTERCHANGE PROTEIN DSBD"/>
    <property type="match status" value="1"/>
</dbReference>
<dbReference type="Proteomes" id="UP000325641">
    <property type="component" value="Plasmid pBbPL7HG1"/>
</dbReference>
<dbReference type="CDD" id="cd02953">
    <property type="entry name" value="DsbDgamma"/>
    <property type="match status" value="1"/>
</dbReference>
<feature type="transmembrane region" description="Helical" evidence="7">
    <location>
        <begin position="335"/>
        <end position="358"/>
    </location>
</feature>
<feature type="transmembrane region" description="Helical" evidence="7">
    <location>
        <begin position="425"/>
        <end position="452"/>
    </location>
</feature>
<dbReference type="PROSITE" id="PS51352">
    <property type="entry name" value="THIOREDOXIN_2"/>
    <property type="match status" value="1"/>
</dbReference>
<dbReference type="PANTHER" id="PTHR32234">
    <property type="entry name" value="THIOL:DISULFIDE INTERCHANGE PROTEIN DSBD"/>
    <property type="match status" value="1"/>
</dbReference>
<comment type="subcellular location">
    <subcellularLocation>
        <location evidence="1">Cell membrane</location>
        <topology evidence="1">Multi-pass membrane protein</topology>
    </subcellularLocation>
</comment>
<dbReference type="Pfam" id="PF13899">
    <property type="entry name" value="Thioredoxin_7"/>
    <property type="match status" value="1"/>
</dbReference>
<sequence length="591" mass="61967">MAASAQAQSPPAVNKAFQLNVARGVQDTLVLNWVIAPGNYLYRDRITVTSQQGVPIKVSTPAGDMKDDPSFGRTEIYHRQARATVSAESASGLNTLVVSFQGCAEQGICYPPVTKTVDLKTLSVAEPAARTSAPAQLNSNWISDPALERPSVSHANAIDAEPEQPELGGSFISMLAAFVGFGLLLAFTPCVFPMIPILSGMLAQSGEKLTARRGFMLSAAYVMAMALAYASLGVVVAWSGQNLQAALQTPLALGVMSAIFVVLALSMFGLFDLQLPQAWQSRIVGAGSRRAGSLGGAAIMGFGSALIVGPCVTPPLAAALVYVAQTGNAWRGASALFALGIGMGLPLMAFGTFGASILPRSGPWLARVKHVFGFVFLGVAIWVISRVLPTWLMLALWGVGLAGTGIYLAAPQLRARTRGQAWRKWTAFAGAASVGVGAFLMVSPGLGSFGLLGQLTRIPAFATITAAHAAKFETVATSQALDAAIASAGQSGKPVVLDFSAEWCVECKVMDRTVFSDAAVLARLNDFTLIRADATNYNEDTRSLMKRFGVVGPPTVVFLGARDSKEIAGARIVGPVDSATFLKRLNQLQPS</sequence>
<dbReference type="NCBIfam" id="NF001419">
    <property type="entry name" value="PRK00293.1"/>
    <property type="match status" value="1"/>
</dbReference>
<dbReference type="InterPro" id="IPR036929">
    <property type="entry name" value="DsbDN_sf"/>
</dbReference>
<dbReference type="GO" id="GO:0017004">
    <property type="term" value="P:cytochrome complex assembly"/>
    <property type="evidence" value="ECO:0007669"/>
    <property type="project" value="UniProtKB-KW"/>
</dbReference>
<evidence type="ECO:0000256" key="2">
    <source>
        <dbReference type="ARBA" id="ARBA00022475"/>
    </source>
</evidence>
<dbReference type="SUPFAM" id="SSF52833">
    <property type="entry name" value="Thioredoxin-like"/>
    <property type="match status" value="1"/>
</dbReference>
<dbReference type="InterPro" id="IPR013766">
    <property type="entry name" value="Thioredoxin_domain"/>
</dbReference>
<keyword evidence="6 7" id="KW-0472">Membrane</keyword>
<dbReference type="GO" id="GO:0005886">
    <property type="term" value="C:plasma membrane"/>
    <property type="evidence" value="ECO:0007669"/>
    <property type="project" value="UniProtKB-SubCell"/>
</dbReference>